<accession>A0A060T2R7</accession>
<gene>
    <name evidence="2" type="ORF">GNLVRS02_ARAD1C34914g</name>
</gene>
<dbReference type="GO" id="GO:0015031">
    <property type="term" value="P:protein transport"/>
    <property type="evidence" value="ECO:0007669"/>
    <property type="project" value="TreeGrafter"/>
</dbReference>
<reference evidence="2" key="1">
    <citation type="submission" date="2014-02" db="EMBL/GenBank/DDBJ databases">
        <authorList>
            <person name="Genoscope - CEA"/>
        </authorList>
    </citation>
    <scope>NUCLEOTIDE SEQUENCE</scope>
    <source>
        <strain evidence="2">LS3</strain>
    </source>
</reference>
<feature type="compositionally biased region" description="Low complexity" evidence="1">
    <location>
        <begin position="61"/>
        <end position="70"/>
    </location>
</feature>
<feature type="region of interest" description="Disordered" evidence="1">
    <location>
        <begin position="46"/>
        <end position="98"/>
    </location>
</feature>
<dbReference type="PANTHER" id="PTHR28199:SF1">
    <property type="entry name" value="PROCESSING OF GAS1 AND ALP PROTEIN 2"/>
    <property type="match status" value="1"/>
</dbReference>
<feature type="compositionally biased region" description="Basic and acidic residues" evidence="1">
    <location>
        <begin position="46"/>
        <end position="59"/>
    </location>
</feature>
<dbReference type="AlphaFoldDB" id="A0A060T2R7"/>
<sequence>MALFGFPEHLSEYTIRDYLRIVVIIGGYLIIRPHLVRIGERIQRQKLETEEERSRREAAEAVEAASGGAVEEPEPEPWRVGQGARTRHRPTREEANKKAAVVELMDSDEDVSDLL</sequence>
<reference evidence="2" key="2">
    <citation type="submission" date="2014-06" db="EMBL/GenBank/DDBJ databases">
        <title>The complete genome of Blastobotrys (Arxula) adeninivorans LS3 - a yeast of biotechnological interest.</title>
        <authorList>
            <person name="Kunze G."/>
            <person name="Gaillardin C."/>
            <person name="Czernicka M."/>
            <person name="Durrens P."/>
            <person name="Martin T."/>
            <person name="Boer E."/>
            <person name="Gabaldon T."/>
            <person name="Cruz J."/>
            <person name="Talla E."/>
            <person name="Marck C."/>
            <person name="Goffeau A."/>
            <person name="Barbe V."/>
            <person name="Baret P."/>
            <person name="Baronian K."/>
            <person name="Beier S."/>
            <person name="Bleykasten C."/>
            <person name="Bode R."/>
            <person name="Casaregola S."/>
            <person name="Despons L."/>
            <person name="Fairhead C."/>
            <person name="Giersberg M."/>
            <person name="Gierski P."/>
            <person name="Hahnel U."/>
            <person name="Hartmann A."/>
            <person name="Jankowska D."/>
            <person name="Jubin C."/>
            <person name="Jung P."/>
            <person name="Lafontaine I."/>
            <person name="Leh-Louis V."/>
            <person name="Lemaire M."/>
            <person name="Marcet-Houben M."/>
            <person name="Mascher M."/>
            <person name="Morel G."/>
            <person name="Richard G.-F."/>
            <person name="Riechen J."/>
            <person name="Sacerdot C."/>
            <person name="Sarkar A."/>
            <person name="Savel G."/>
            <person name="Schacherer J."/>
            <person name="Sherman D."/>
            <person name="Straub M.-L."/>
            <person name="Stein N."/>
            <person name="Thierry A."/>
            <person name="Trautwein-Schult A."/>
            <person name="Westhof E."/>
            <person name="Worch S."/>
            <person name="Dujon B."/>
            <person name="Souciet J.-L."/>
            <person name="Wincker P."/>
            <person name="Scholz U."/>
            <person name="Neuveglise N."/>
        </authorList>
    </citation>
    <scope>NUCLEOTIDE SEQUENCE</scope>
    <source>
        <strain evidence="2">LS3</strain>
    </source>
</reference>
<dbReference type="PANTHER" id="PTHR28199">
    <property type="entry name" value="PROCESSING OF GAS1 AND ALP PROTEIN 2"/>
    <property type="match status" value="1"/>
</dbReference>
<protein>
    <submittedName>
        <fullName evidence="2">ARAD1C34914p</fullName>
    </submittedName>
</protein>
<dbReference type="Pfam" id="PF07543">
    <property type="entry name" value="PGA2"/>
    <property type="match status" value="1"/>
</dbReference>
<dbReference type="EMBL" id="HG937693">
    <property type="protein sequence ID" value="CDP35410.1"/>
    <property type="molecule type" value="Genomic_DNA"/>
</dbReference>
<evidence type="ECO:0000313" key="2">
    <source>
        <dbReference type="EMBL" id="CDP35410.1"/>
    </source>
</evidence>
<organism evidence="2">
    <name type="scientific">Blastobotrys adeninivorans</name>
    <name type="common">Yeast</name>
    <name type="synonym">Arxula adeninivorans</name>
    <dbReference type="NCBI Taxonomy" id="409370"/>
    <lineage>
        <taxon>Eukaryota</taxon>
        <taxon>Fungi</taxon>
        <taxon>Dikarya</taxon>
        <taxon>Ascomycota</taxon>
        <taxon>Saccharomycotina</taxon>
        <taxon>Dipodascomycetes</taxon>
        <taxon>Dipodascales</taxon>
        <taxon>Trichomonascaceae</taxon>
        <taxon>Blastobotrys</taxon>
    </lineage>
</organism>
<dbReference type="InterPro" id="IPR011431">
    <property type="entry name" value="Trafficking_Pga2"/>
</dbReference>
<name>A0A060T2R7_BLAAD</name>
<proteinExistence type="predicted"/>
<evidence type="ECO:0000256" key="1">
    <source>
        <dbReference type="SAM" id="MobiDB-lite"/>
    </source>
</evidence>